<dbReference type="NCBIfam" id="TIGR02645">
    <property type="entry name" value="ARCH_P_rylase"/>
    <property type="match status" value="1"/>
</dbReference>
<dbReference type="InterPro" id="IPR017872">
    <property type="entry name" value="Pyrmidine_PPase_CS"/>
</dbReference>
<dbReference type="SMART" id="SM00941">
    <property type="entry name" value="PYNP_C"/>
    <property type="match status" value="1"/>
</dbReference>
<evidence type="ECO:0000256" key="8">
    <source>
        <dbReference type="ARBA" id="ARBA00022741"/>
    </source>
</evidence>
<dbReference type="InterPro" id="IPR017459">
    <property type="entry name" value="Glycosyl_Trfase_fam3_N_dom"/>
</dbReference>
<dbReference type="InterPro" id="IPR013466">
    <property type="entry name" value="Thymidine/AMP_Pase"/>
</dbReference>
<dbReference type="EC" id="2.7.4.23" evidence="11"/>
<name>A3SNY1_ROSNI</name>
<feature type="domain" description="Pyrimidine nucleoside phosphorylase C-terminal" evidence="13">
    <location>
        <begin position="615"/>
        <end position="683"/>
    </location>
</feature>
<dbReference type="Pfam" id="PF00625">
    <property type="entry name" value="Guanylate_kin"/>
    <property type="match status" value="1"/>
</dbReference>
<dbReference type="RefSeq" id="WP_009814996.1">
    <property type="nucleotide sequence ID" value="NZ_CH724156.1"/>
</dbReference>
<dbReference type="STRING" id="89187.ISM_14935"/>
<evidence type="ECO:0000256" key="2">
    <source>
        <dbReference type="ARBA" id="ARBA00002554"/>
    </source>
</evidence>
<reference evidence="14 15" key="1">
    <citation type="submission" date="2005-12" db="EMBL/GenBank/DDBJ databases">
        <authorList>
            <person name="Moran M.A."/>
            <person name="Ferriera S."/>
            <person name="Johnson J."/>
            <person name="Kravitz S."/>
            <person name="Halpern A."/>
            <person name="Remington K."/>
            <person name="Beeson K."/>
            <person name="Tran B."/>
            <person name="Rogers Y.-H."/>
            <person name="Friedman R."/>
            <person name="Venter J.C."/>
        </authorList>
    </citation>
    <scope>NUCLEOTIDE SEQUENCE [LARGE SCALE GENOMIC DNA]</scope>
    <source>
        <strain evidence="15">ATCC BAA-591 / DSM 15170 / ISM</strain>
    </source>
</reference>
<dbReference type="PROSITE" id="PS00647">
    <property type="entry name" value="THYMID_PHOSPHORYLASE"/>
    <property type="match status" value="1"/>
</dbReference>
<dbReference type="Pfam" id="PF02885">
    <property type="entry name" value="Glycos_trans_3N"/>
    <property type="match status" value="1"/>
</dbReference>
<dbReference type="InterPro" id="IPR008145">
    <property type="entry name" value="GK/Ca_channel_bsu"/>
</dbReference>
<dbReference type="SUPFAM" id="SSF47648">
    <property type="entry name" value="Nucleoside phosphorylase/phosphoribosyltransferase N-terminal domain"/>
    <property type="match status" value="1"/>
</dbReference>
<gene>
    <name evidence="11" type="primary">phnN</name>
    <name evidence="14" type="ORF">ISM_14935</name>
</gene>
<proteinExistence type="inferred from homology"/>
<dbReference type="HOGENOM" id="CLU_025040_6_0_5"/>
<dbReference type="SUPFAM" id="SSF54680">
    <property type="entry name" value="Pyrimidine nucleoside phosphorylase C-terminal domain"/>
    <property type="match status" value="1"/>
</dbReference>
<dbReference type="eggNOG" id="COG3709">
    <property type="taxonomic scope" value="Bacteria"/>
</dbReference>
<dbReference type="Proteomes" id="UP000005954">
    <property type="component" value="Unassembled WGS sequence"/>
</dbReference>
<dbReference type="InterPro" id="IPR012699">
    <property type="entry name" value="PhnN"/>
</dbReference>
<dbReference type="PANTHER" id="PTHR10515">
    <property type="entry name" value="THYMIDINE PHOSPHORYLASE"/>
    <property type="match status" value="1"/>
</dbReference>
<dbReference type="UniPathway" id="UPA00087">
    <property type="reaction ID" value="UER00175"/>
</dbReference>
<dbReference type="InterPro" id="IPR036566">
    <property type="entry name" value="PYNP-like_C_sf"/>
</dbReference>
<sequence>MTPKGVATARGTLFVIVGPSGVGKDTLIDGARAALGQSHWFRFVRRVITRPADSGGEEHIAISEADFDAALAEGRFFHHWRAHGLGYGVPADVAGDLAAGVNVVLNGSRAEVAALRDKYPRTVTIQVTASRAAVEARLRARGREDEAQIAKRLDRLSATGLVEGALELRNEGPVADGVAALVDLIAGSCDLCATAQGLDMDFAMGAVCLAHRGNPVAARLLAGSTRVAVSFEGAEVVADLGWSSDSTLVGRDALALSSAAMEKLGLAGGECLRIARSPTPQSREVLQRKIRGGTLSAPEITGFVDDLVNGRFSPPEVAGFLVTASTNLALDEIIALTKARASHARRQRWAADVVVDKHSMGGIPGNRITPIVIPIVAAHGLTMPKTSSRAITSAAGTADMMEVMARVDLGPEEFRKVVEATGGAICWNGRLTHSPVDDVMNAINRPLGLSSALLDVSSILSKKLAAASSHVLIDLPLGPQAKTRTEEEAAHLKSLFESVGEGVGLSVRVNIADGSRPIGRGVGPLLEVIDVLDVLRSDPDAPLDLAEKAVDYAAQILEWAGGVEAGQGAARARALIASGAALAKLEEIAQHQGAHEYARSPGSFTALVTAPEAGRIASADIRTIASVARRAGAPRDKAAGVVVLAQVGAQVDKGQPLLRIHASSGQALAAAQEVLAGGAMPFAISP</sequence>
<dbReference type="PANTHER" id="PTHR10515:SF0">
    <property type="entry name" value="THYMIDINE PHOSPHORYLASE"/>
    <property type="match status" value="1"/>
</dbReference>
<dbReference type="GO" id="GO:0006206">
    <property type="term" value="P:pyrimidine nucleobase metabolic process"/>
    <property type="evidence" value="ECO:0007669"/>
    <property type="project" value="InterPro"/>
</dbReference>
<evidence type="ECO:0000256" key="9">
    <source>
        <dbReference type="ARBA" id="ARBA00022840"/>
    </source>
</evidence>
<dbReference type="Pfam" id="PF00591">
    <property type="entry name" value="Glycos_transf_3"/>
    <property type="match status" value="1"/>
</dbReference>
<dbReference type="HAMAP" id="MF_00836">
    <property type="entry name" value="PhnN"/>
    <property type="match status" value="1"/>
</dbReference>
<evidence type="ECO:0000256" key="1">
    <source>
        <dbReference type="ARBA" id="ARBA00000373"/>
    </source>
</evidence>
<dbReference type="GO" id="GO:0019634">
    <property type="term" value="P:organic phosphonate metabolic process"/>
    <property type="evidence" value="ECO:0007669"/>
    <property type="project" value="UniProtKB-UniRule"/>
</dbReference>
<evidence type="ECO:0000256" key="6">
    <source>
        <dbReference type="ARBA" id="ARBA00022676"/>
    </source>
</evidence>
<dbReference type="GO" id="GO:0005829">
    <property type="term" value="C:cytosol"/>
    <property type="evidence" value="ECO:0007669"/>
    <property type="project" value="TreeGrafter"/>
</dbReference>
<dbReference type="GO" id="GO:0006015">
    <property type="term" value="P:5-phosphoribose 1-diphosphate biosynthetic process"/>
    <property type="evidence" value="ECO:0007669"/>
    <property type="project" value="UniProtKB-UniRule"/>
</dbReference>
<dbReference type="Gene3D" id="3.90.1170.30">
    <property type="entry name" value="Pyrimidine nucleoside phosphorylase-like, C-terminal domain"/>
    <property type="match status" value="1"/>
</dbReference>
<accession>A3SNY1</accession>
<evidence type="ECO:0000256" key="7">
    <source>
        <dbReference type="ARBA" id="ARBA00022679"/>
    </source>
</evidence>
<feature type="binding site" evidence="11">
    <location>
        <begin position="18"/>
        <end position="25"/>
    </location>
    <ligand>
        <name>ATP</name>
        <dbReference type="ChEBI" id="CHEBI:30616"/>
    </ligand>
</feature>
<dbReference type="InterPro" id="IPR000053">
    <property type="entry name" value="Thymidine/pyrmidine_PPase"/>
</dbReference>
<evidence type="ECO:0000259" key="12">
    <source>
        <dbReference type="SMART" id="SM00072"/>
    </source>
</evidence>
<comment type="catalytic activity">
    <reaction evidence="1 11">
        <text>alpha-D-ribose 1,5-bisphosphate + ATP = 5-phospho-alpha-D-ribose 1-diphosphate + ADP</text>
        <dbReference type="Rhea" id="RHEA:20109"/>
        <dbReference type="ChEBI" id="CHEBI:30616"/>
        <dbReference type="ChEBI" id="CHEBI:58017"/>
        <dbReference type="ChEBI" id="CHEBI:68688"/>
        <dbReference type="ChEBI" id="CHEBI:456216"/>
        <dbReference type="EC" id="2.7.4.23"/>
    </reaction>
</comment>
<evidence type="ECO:0000256" key="5">
    <source>
        <dbReference type="ARBA" id="ARBA00008689"/>
    </source>
</evidence>
<evidence type="ECO:0000313" key="15">
    <source>
        <dbReference type="Proteomes" id="UP000005954"/>
    </source>
</evidence>
<protein>
    <recommendedName>
        <fullName evidence="11">Ribose 1,5-bisphosphate phosphokinase PhnN</fullName>
        <ecNumber evidence="11">2.7.4.23</ecNumber>
    </recommendedName>
    <alternativeName>
        <fullName evidence="11">Ribose 1,5-bisphosphokinase</fullName>
    </alternativeName>
</protein>
<dbReference type="GO" id="GO:0009032">
    <property type="term" value="F:thymidine phosphorylase activity"/>
    <property type="evidence" value="ECO:0007669"/>
    <property type="project" value="UniProtKB-EC"/>
</dbReference>
<dbReference type="Gene3D" id="3.40.1030.10">
    <property type="entry name" value="Nucleoside phosphorylase/phosphoribosyltransferase catalytic domain"/>
    <property type="match status" value="1"/>
</dbReference>
<keyword evidence="8 11" id="KW-0547">Nucleotide-binding</keyword>
<evidence type="ECO:0000256" key="11">
    <source>
        <dbReference type="HAMAP-Rule" id="MF_00836"/>
    </source>
</evidence>
<comment type="similarity">
    <text evidence="5">In the C-terminal section; belongs to the thymidine/pyrimidine-nucleoside phosphorylase family. Type 2 subfamily.</text>
</comment>
<evidence type="ECO:0000256" key="4">
    <source>
        <dbReference type="ARBA" id="ARBA00005935"/>
    </source>
</evidence>
<keyword evidence="15" id="KW-1185">Reference proteome</keyword>
<dbReference type="Gene3D" id="3.40.50.300">
    <property type="entry name" value="P-loop containing nucleotide triphosphate hydrolases"/>
    <property type="match status" value="1"/>
</dbReference>
<evidence type="ECO:0000259" key="13">
    <source>
        <dbReference type="SMART" id="SM00941"/>
    </source>
</evidence>
<dbReference type="NCBIfam" id="TIGR02322">
    <property type="entry name" value="phosphon_PhnN"/>
    <property type="match status" value="1"/>
</dbReference>
<keyword evidence="9 11" id="KW-0067">ATP-binding</keyword>
<dbReference type="GO" id="GO:0004645">
    <property type="term" value="F:1,4-alpha-oligoglucan phosphorylase activity"/>
    <property type="evidence" value="ECO:0007669"/>
    <property type="project" value="InterPro"/>
</dbReference>
<dbReference type="GO" id="GO:0006213">
    <property type="term" value="P:pyrimidine nucleoside metabolic process"/>
    <property type="evidence" value="ECO:0007669"/>
    <property type="project" value="InterPro"/>
</dbReference>
<keyword evidence="7 11" id="KW-0808">Transferase</keyword>
<organism evidence="14 15">
    <name type="scientific">Roseovarius nubinhibens (strain ATCC BAA-591 / DSM 15170 / ISM)</name>
    <dbReference type="NCBI Taxonomy" id="89187"/>
    <lineage>
        <taxon>Bacteria</taxon>
        <taxon>Pseudomonadati</taxon>
        <taxon>Pseudomonadota</taxon>
        <taxon>Alphaproteobacteria</taxon>
        <taxon>Rhodobacterales</taxon>
        <taxon>Roseobacteraceae</taxon>
        <taxon>Roseovarius</taxon>
    </lineage>
</organism>
<feature type="domain" description="Guanylate kinase/L-type calcium channel beta subunit" evidence="12">
    <location>
        <begin position="10"/>
        <end position="189"/>
    </location>
</feature>
<comment type="caution">
    <text evidence="14">The sequence shown here is derived from an EMBL/GenBank/DDBJ whole genome shotgun (WGS) entry which is preliminary data.</text>
</comment>
<comment type="pathway">
    <text evidence="3 11">Metabolic intermediate biosynthesis; 5-phospho-alpha-D-ribose 1-diphosphate biosynthesis; 5-phospho-alpha-D-ribose 1-diphosphate from D-ribose 5-phosphate (route II): step 3/3.</text>
</comment>
<evidence type="ECO:0000256" key="3">
    <source>
        <dbReference type="ARBA" id="ARBA00005069"/>
    </source>
</evidence>
<dbReference type="Pfam" id="PF07831">
    <property type="entry name" value="PYNP_C"/>
    <property type="match status" value="1"/>
</dbReference>
<comment type="function">
    <text evidence="2 11">Catalyzes the phosphorylation of ribose 1,5-bisphosphate to 5-phospho-D-ribosyl alpha-1-diphosphate (PRPP).</text>
</comment>
<dbReference type="GO" id="GO:0033863">
    <property type="term" value="F:ribose 1,5-bisphosphate phosphokinase activity"/>
    <property type="evidence" value="ECO:0007669"/>
    <property type="project" value="UniProtKB-UniRule"/>
</dbReference>
<comment type="catalytic activity">
    <reaction evidence="10">
        <text>thymidine + phosphate = 2-deoxy-alpha-D-ribose 1-phosphate + thymine</text>
        <dbReference type="Rhea" id="RHEA:16037"/>
        <dbReference type="ChEBI" id="CHEBI:17748"/>
        <dbReference type="ChEBI" id="CHEBI:17821"/>
        <dbReference type="ChEBI" id="CHEBI:43474"/>
        <dbReference type="ChEBI" id="CHEBI:57259"/>
        <dbReference type="EC" id="2.4.2.4"/>
    </reaction>
</comment>
<dbReference type="InterPro" id="IPR036320">
    <property type="entry name" value="Glycosyl_Trfase_fam3_N_dom_sf"/>
</dbReference>
<dbReference type="SMART" id="SM00072">
    <property type="entry name" value="GuKc"/>
    <property type="match status" value="1"/>
</dbReference>
<dbReference type="SUPFAM" id="SSF52540">
    <property type="entry name" value="P-loop containing nucleoside triphosphate hydrolases"/>
    <property type="match status" value="1"/>
</dbReference>
<dbReference type="Gene3D" id="1.20.970.50">
    <property type="match status" value="1"/>
</dbReference>
<dbReference type="InterPro" id="IPR000312">
    <property type="entry name" value="Glycosyl_Trfase_fam3"/>
</dbReference>
<dbReference type="OrthoDB" id="341217at2"/>
<dbReference type="InterPro" id="IPR035902">
    <property type="entry name" value="Nuc_phospho_transferase"/>
</dbReference>
<dbReference type="EMBL" id="AALY01000002">
    <property type="protein sequence ID" value="EAP76171.1"/>
    <property type="molecule type" value="Genomic_DNA"/>
</dbReference>
<evidence type="ECO:0000313" key="14">
    <source>
        <dbReference type="EMBL" id="EAP76171.1"/>
    </source>
</evidence>
<dbReference type="eggNOG" id="COG0213">
    <property type="taxonomic scope" value="Bacteria"/>
</dbReference>
<keyword evidence="6 14" id="KW-0328">Glycosyltransferase</keyword>
<dbReference type="GO" id="GO:0005524">
    <property type="term" value="F:ATP binding"/>
    <property type="evidence" value="ECO:0007669"/>
    <property type="project" value="UniProtKB-KW"/>
</dbReference>
<comment type="similarity">
    <text evidence="11">Belongs to the ribose 1,5-bisphosphokinase family.</text>
</comment>
<dbReference type="SUPFAM" id="SSF52418">
    <property type="entry name" value="Nucleoside phosphorylase/phosphoribosyltransferase catalytic domain"/>
    <property type="match status" value="1"/>
</dbReference>
<dbReference type="InterPro" id="IPR013102">
    <property type="entry name" value="PYNP_C"/>
</dbReference>
<dbReference type="AlphaFoldDB" id="A3SNY1"/>
<dbReference type="NCBIfam" id="NF003338">
    <property type="entry name" value="PRK04350.1"/>
    <property type="match status" value="1"/>
</dbReference>
<dbReference type="InterPro" id="IPR027417">
    <property type="entry name" value="P-loop_NTPase"/>
</dbReference>
<comment type="similarity">
    <text evidence="4">In the N-terminal section; belongs to the ribose 1,5-bisphosphokinase family.</text>
</comment>
<evidence type="ECO:0000256" key="10">
    <source>
        <dbReference type="ARBA" id="ARBA00048550"/>
    </source>
</evidence>